<name>A0A398CX71_9BACT</name>
<keyword evidence="1" id="KW-1133">Transmembrane helix</keyword>
<dbReference type="RefSeq" id="WP_119088478.1">
    <property type="nucleotide sequence ID" value="NZ_QXIS01000004.1"/>
</dbReference>
<keyword evidence="1" id="KW-0472">Membrane</keyword>
<dbReference type="AlphaFoldDB" id="A0A398CX71"/>
<evidence type="ECO:0000313" key="3">
    <source>
        <dbReference type="Proteomes" id="UP000266328"/>
    </source>
</evidence>
<gene>
    <name evidence="2" type="ORF">SMC7_00770</name>
</gene>
<evidence type="ECO:0000313" key="2">
    <source>
        <dbReference type="EMBL" id="RIE06810.1"/>
    </source>
</evidence>
<accession>A0A398CX71</accession>
<keyword evidence="1" id="KW-0812">Transmembrane</keyword>
<dbReference type="EMBL" id="QXIS01000004">
    <property type="protein sequence ID" value="RIE06810.1"/>
    <property type="molecule type" value="Genomic_DNA"/>
</dbReference>
<organism evidence="2 3">
    <name type="scientific">Candidatus Cryosericum terrychapinii</name>
    <dbReference type="NCBI Taxonomy" id="2290919"/>
    <lineage>
        <taxon>Bacteria</taxon>
        <taxon>Pseudomonadati</taxon>
        <taxon>Caldisericota/Cryosericota group</taxon>
        <taxon>Candidatus Cryosericota</taxon>
        <taxon>Candidatus Cryosericia</taxon>
        <taxon>Candidatus Cryosericales</taxon>
        <taxon>Candidatus Cryosericaceae</taxon>
        <taxon>Candidatus Cryosericum</taxon>
    </lineage>
</organism>
<proteinExistence type="predicted"/>
<dbReference type="Proteomes" id="UP000266328">
    <property type="component" value="Unassembled WGS sequence"/>
</dbReference>
<sequence>MPVNMNAIWVLDIVIVLGMISAAIAVLVLGRKLGEFSKSFSATMVDVQKQANDLKSEAVRLMQSTQVSEQHFDQLARQLTKLTASADKAVRVLPATASSRDSGLLPRMMGTAISVVSAYKIFKSIFLRRKS</sequence>
<evidence type="ECO:0008006" key="4">
    <source>
        <dbReference type="Google" id="ProtNLM"/>
    </source>
</evidence>
<keyword evidence="3" id="KW-1185">Reference proteome</keyword>
<dbReference type="OrthoDB" id="9829957at2"/>
<comment type="caution">
    <text evidence="2">The sequence shown here is derived from an EMBL/GenBank/DDBJ whole genome shotgun (WGS) entry which is preliminary data.</text>
</comment>
<evidence type="ECO:0000256" key="1">
    <source>
        <dbReference type="SAM" id="Phobius"/>
    </source>
</evidence>
<reference evidence="2 3" key="1">
    <citation type="submission" date="2018-09" db="EMBL/GenBank/DDBJ databases">
        <title>Discovery and Ecogenomic Context for Candidatus Cryosericales, a Global Caldiserica Order Active in Thawing Permafrost.</title>
        <authorList>
            <person name="Martinez M.A."/>
            <person name="Woodcroft B.J."/>
            <person name="Ignacio Espinoza J.C."/>
            <person name="Zayed A."/>
            <person name="Singleton C.M."/>
            <person name="Boyd J."/>
            <person name="Li Y.-F."/>
            <person name="Purvine S."/>
            <person name="Maughan H."/>
            <person name="Hodgkins S.B."/>
            <person name="Anderson D."/>
            <person name="Sederholm M."/>
            <person name="Temperton B."/>
            <person name="Saleska S.R."/>
            <person name="Tyson G.W."/>
            <person name="Rich V.I."/>
        </authorList>
    </citation>
    <scope>NUCLEOTIDE SEQUENCE [LARGE SCALE GENOMIC DNA]</scope>
    <source>
        <strain evidence="2 3">SMC7</strain>
    </source>
</reference>
<protein>
    <recommendedName>
        <fullName evidence="4">DUF948 domain-containing protein</fullName>
    </recommendedName>
</protein>
<feature type="transmembrane region" description="Helical" evidence="1">
    <location>
        <begin position="6"/>
        <end position="29"/>
    </location>
</feature>